<feature type="compositionally biased region" description="Basic residues" evidence="1">
    <location>
        <begin position="288"/>
        <end position="297"/>
    </location>
</feature>
<evidence type="ECO:0000256" key="1">
    <source>
        <dbReference type="SAM" id="MobiDB-lite"/>
    </source>
</evidence>
<dbReference type="Proteomes" id="UP001195483">
    <property type="component" value="Unassembled WGS sequence"/>
</dbReference>
<accession>A0AAE0SDK2</accession>
<gene>
    <name evidence="2" type="ORF">CHS0354_041153</name>
</gene>
<protein>
    <submittedName>
        <fullName evidence="2">Uncharacterized protein</fullName>
    </submittedName>
</protein>
<reference evidence="2" key="1">
    <citation type="journal article" date="2021" name="Genome Biol. Evol.">
        <title>A High-Quality Reference Genome for a Parasitic Bivalve with Doubly Uniparental Inheritance (Bivalvia: Unionida).</title>
        <authorList>
            <person name="Smith C.H."/>
        </authorList>
    </citation>
    <scope>NUCLEOTIDE SEQUENCE</scope>
    <source>
        <strain evidence="2">CHS0354</strain>
    </source>
</reference>
<keyword evidence="3" id="KW-1185">Reference proteome</keyword>
<organism evidence="2 3">
    <name type="scientific">Potamilus streckersoni</name>
    <dbReference type="NCBI Taxonomy" id="2493646"/>
    <lineage>
        <taxon>Eukaryota</taxon>
        <taxon>Metazoa</taxon>
        <taxon>Spiralia</taxon>
        <taxon>Lophotrochozoa</taxon>
        <taxon>Mollusca</taxon>
        <taxon>Bivalvia</taxon>
        <taxon>Autobranchia</taxon>
        <taxon>Heteroconchia</taxon>
        <taxon>Palaeoheterodonta</taxon>
        <taxon>Unionida</taxon>
        <taxon>Unionoidea</taxon>
        <taxon>Unionidae</taxon>
        <taxon>Ambleminae</taxon>
        <taxon>Lampsilini</taxon>
        <taxon>Potamilus</taxon>
    </lineage>
</organism>
<proteinExistence type="predicted"/>
<sequence length="297" mass="33510">MQVSVYSGEIVKESRACLNTPNLIIVVVLSGVVTWTVGINLPQTHHNAKTSWKDPCKDRVHTTFSPFDIEENSNCAVADIIDKWIPELNTLFGEISQSLTNALNTFRSVHGSEPSHVKIEELEDPASNITFAKLINRKNNKETEKIIYRNYSSLTILAAYLNVVNSKERIDKNLSDAIKRIKGALCNMKMLAKSLALDSKNIIPKIWEFSHDFQTKSYTELMNFNETVLTQGQEIIANLSANFKANVKSSLSICKLKCQKKRKLVCEAKGQKKRKGNKNKPKMQPNNKKGKKKNRSS</sequence>
<dbReference type="AlphaFoldDB" id="A0AAE0SDK2"/>
<feature type="compositionally biased region" description="Basic residues" evidence="1">
    <location>
        <begin position="271"/>
        <end position="281"/>
    </location>
</feature>
<comment type="caution">
    <text evidence="2">The sequence shown here is derived from an EMBL/GenBank/DDBJ whole genome shotgun (WGS) entry which is preliminary data.</text>
</comment>
<dbReference type="EMBL" id="JAEAOA010002345">
    <property type="protein sequence ID" value="KAK3590107.1"/>
    <property type="molecule type" value="Genomic_DNA"/>
</dbReference>
<feature type="region of interest" description="Disordered" evidence="1">
    <location>
        <begin position="267"/>
        <end position="297"/>
    </location>
</feature>
<evidence type="ECO:0000313" key="3">
    <source>
        <dbReference type="Proteomes" id="UP001195483"/>
    </source>
</evidence>
<name>A0AAE0SDK2_9BIVA</name>
<reference evidence="2" key="2">
    <citation type="journal article" date="2021" name="Genome Biol. Evol.">
        <title>Developing a high-quality reference genome for a parasitic bivalve with doubly uniparental inheritance (Bivalvia: Unionida).</title>
        <authorList>
            <person name="Smith C.H."/>
        </authorList>
    </citation>
    <scope>NUCLEOTIDE SEQUENCE</scope>
    <source>
        <strain evidence="2">CHS0354</strain>
        <tissue evidence="2">Mantle</tissue>
    </source>
</reference>
<reference evidence="2" key="3">
    <citation type="submission" date="2023-05" db="EMBL/GenBank/DDBJ databases">
        <authorList>
            <person name="Smith C.H."/>
        </authorList>
    </citation>
    <scope>NUCLEOTIDE SEQUENCE</scope>
    <source>
        <strain evidence="2">CHS0354</strain>
        <tissue evidence="2">Mantle</tissue>
    </source>
</reference>
<evidence type="ECO:0000313" key="2">
    <source>
        <dbReference type="EMBL" id="KAK3590107.1"/>
    </source>
</evidence>